<evidence type="ECO:0000313" key="3">
    <source>
        <dbReference type="EnsemblMetazoa" id="ADIR016091-PA"/>
    </source>
</evidence>
<reference evidence="4" key="1">
    <citation type="submission" date="2013-03" db="EMBL/GenBank/DDBJ databases">
        <title>The Genome Sequence of Anopheles dirus WRAIR2.</title>
        <authorList>
            <consortium name="The Broad Institute Genomics Platform"/>
            <person name="Neafsey D.E."/>
            <person name="Walton C."/>
            <person name="Walker B."/>
            <person name="Young S.K."/>
            <person name="Zeng Q."/>
            <person name="Gargeya S."/>
            <person name="Fitzgerald M."/>
            <person name="Haas B."/>
            <person name="Abouelleil A."/>
            <person name="Allen A.W."/>
            <person name="Alvarado L."/>
            <person name="Arachchi H.M."/>
            <person name="Berlin A.M."/>
            <person name="Chapman S.B."/>
            <person name="Gainer-Dewar J."/>
            <person name="Goldberg J."/>
            <person name="Griggs A."/>
            <person name="Gujja S."/>
            <person name="Hansen M."/>
            <person name="Howarth C."/>
            <person name="Imamovic A."/>
            <person name="Ireland A."/>
            <person name="Larimer J."/>
            <person name="McCowan C."/>
            <person name="Murphy C."/>
            <person name="Pearson M."/>
            <person name="Poon T.W."/>
            <person name="Priest M."/>
            <person name="Roberts A."/>
            <person name="Saif S."/>
            <person name="Shea T."/>
            <person name="Sisk P."/>
            <person name="Sykes S."/>
            <person name="Wortman J."/>
            <person name="Nusbaum C."/>
            <person name="Birren B."/>
        </authorList>
    </citation>
    <scope>NUCLEOTIDE SEQUENCE [LARGE SCALE GENOMIC DNA]</scope>
    <source>
        <strain evidence="4">WRAIR2</strain>
    </source>
</reference>
<feature type="signal peptide" evidence="2">
    <location>
        <begin position="1"/>
        <end position="25"/>
    </location>
</feature>
<feature type="chain" id="PRO_5017707019" description="Chitin-binding type-2 domain-containing protein" evidence="2">
    <location>
        <begin position="26"/>
        <end position="248"/>
    </location>
</feature>
<dbReference type="InterPro" id="IPR036508">
    <property type="entry name" value="Chitin-bd_dom_sf"/>
</dbReference>
<dbReference type="PROSITE" id="PS51257">
    <property type="entry name" value="PROKAR_LIPOPROTEIN"/>
    <property type="match status" value="1"/>
</dbReference>
<dbReference type="AlphaFoldDB" id="A0A3F2YVY9"/>
<dbReference type="VEuPathDB" id="VectorBase:ADIR016091"/>
<feature type="region of interest" description="Disordered" evidence="1">
    <location>
        <begin position="217"/>
        <end position="248"/>
    </location>
</feature>
<evidence type="ECO:0000313" key="4">
    <source>
        <dbReference type="Proteomes" id="UP000075884"/>
    </source>
</evidence>
<reference evidence="3" key="2">
    <citation type="submission" date="2020-05" db="UniProtKB">
        <authorList>
            <consortium name="EnsemblMetazoa"/>
        </authorList>
    </citation>
    <scope>IDENTIFICATION</scope>
    <source>
        <strain evidence="3">WRAIR2</strain>
    </source>
</reference>
<evidence type="ECO:0008006" key="5">
    <source>
        <dbReference type="Google" id="ProtNLM"/>
    </source>
</evidence>
<name>A0A3F2YVY9_9DIPT</name>
<evidence type="ECO:0000256" key="1">
    <source>
        <dbReference type="SAM" id="MobiDB-lite"/>
    </source>
</evidence>
<keyword evidence="2" id="KW-0732">Signal</keyword>
<evidence type="ECO:0000256" key="2">
    <source>
        <dbReference type="SAM" id="SignalP"/>
    </source>
</evidence>
<dbReference type="Proteomes" id="UP000075884">
    <property type="component" value="Unassembled WGS sequence"/>
</dbReference>
<dbReference type="EnsemblMetazoa" id="ADIR016091-RA">
    <property type="protein sequence ID" value="ADIR016091-PA"/>
    <property type="gene ID" value="ADIR016091"/>
</dbReference>
<dbReference type="PANTHER" id="PTHR21523:SF47">
    <property type="entry name" value="SALIVARY GLUE PROTEIN SGS-3"/>
    <property type="match status" value="1"/>
</dbReference>
<organism evidence="3 4">
    <name type="scientific">Anopheles dirus</name>
    <dbReference type="NCBI Taxonomy" id="7168"/>
    <lineage>
        <taxon>Eukaryota</taxon>
        <taxon>Metazoa</taxon>
        <taxon>Ecdysozoa</taxon>
        <taxon>Arthropoda</taxon>
        <taxon>Hexapoda</taxon>
        <taxon>Insecta</taxon>
        <taxon>Pterygota</taxon>
        <taxon>Neoptera</taxon>
        <taxon>Endopterygota</taxon>
        <taxon>Diptera</taxon>
        <taxon>Nematocera</taxon>
        <taxon>Culicoidea</taxon>
        <taxon>Culicidae</taxon>
        <taxon>Anophelinae</taxon>
        <taxon>Anopheles</taxon>
    </lineage>
</organism>
<accession>A0A3F2YVY9</accession>
<proteinExistence type="predicted"/>
<dbReference type="SUPFAM" id="SSF57625">
    <property type="entry name" value="Invertebrate chitin-binding proteins"/>
    <property type="match status" value="1"/>
</dbReference>
<dbReference type="PANTHER" id="PTHR21523">
    <property type="match status" value="1"/>
</dbReference>
<protein>
    <recommendedName>
        <fullName evidence="5">Chitin-binding type-2 domain-containing protein</fullName>
    </recommendedName>
</protein>
<dbReference type="GO" id="GO:0008061">
    <property type="term" value="F:chitin binding"/>
    <property type="evidence" value="ECO:0007669"/>
    <property type="project" value="InterPro"/>
</dbReference>
<sequence>MVSPWRPTVWTLGVLVVLLAAGCGATVSQPQPAHNLCQPRCWSGERDERPRWPASSSINQYWECLVDGGEWYAQLRTCPTAGGMWFDAAGQACVARGTAPEAVECRRPAPPSGTVYAVGNELCPEPSCATQPLLETLWGYPDPEYFLQCRPVPDGSWRLQLMPCAPGTWFHFRHQVCVIPELWEACDGTEGDGEITTPEITTPEITTPEVTTPEITTPEITTPEITTPEITTPEITTPEITTPEITTP</sequence>
<keyword evidence="4" id="KW-1185">Reference proteome</keyword>